<organism evidence="1 2">
    <name type="scientific">Mesorhizobium sangaii</name>
    <dbReference type="NCBI Taxonomy" id="505389"/>
    <lineage>
        <taxon>Bacteria</taxon>
        <taxon>Pseudomonadati</taxon>
        <taxon>Pseudomonadota</taxon>
        <taxon>Alphaproteobacteria</taxon>
        <taxon>Hyphomicrobiales</taxon>
        <taxon>Phyllobacteriaceae</taxon>
        <taxon>Mesorhizobium</taxon>
    </lineage>
</organism>
<protein>
    <submittedName>
        <fullName evidence="1">DNA-binding Xre family transcriptional regulator</fullName>
    </submittedName>
</protein>
<comment type="caution">
    <text evidence="1">The sequence shown here is derived from an EMBL/GenBank/DDBJ whole genome shotgun (WGS) entry which is preliminary data.</text>
</comment>
<proteinExistence type="predicted"/>
<evidence type="ECO:0000313" key="2">
    <source>
        <dbReference type="Proteomes" id="UP000556329"/>
    </source>
</evidence>
<dbReference type="EMBL" id="JACHEF010000008">
    <property type="protein sequence ID" value="MBB6413682.1"/>
    <property type="molecule type" value="Genomic_DNA"/>
</dbReference>
<dbReference type="GO" id="GO:0003677">
    <property type="term" value="F:DNA binding"/>
    <property type="evidence" value="ECO:0007669"/>
    <property type="project" value="UniProtKB-KW"/>
</dbReference>
<reference evidence="1 2" key="1">
    <citation type="submission" date="2020-08" db="EMBL/GenBank/DDBJ databases">
        <title>Genomic Encyclopedia of Type Strains, Phase IV (KMG-IV): sequencing the most valuable type-strain genomes for metagenomic binning, comparative biology and taxonomic classification.</title>
        <authorList>
            <person name="Goeker M."/>
        </authorList>
    </citation>
    <scope>NUCLEOTIDE SEQUENCE [LARGE SCALE GENOMIC DNA]</scope>
    <source>
        <strain evidence="1 2">DSM 100039</strain>
    </source>
</reference>
<name>A0A841PUG3_9HYPH</name>
<sequence length="143" mass="15685">MNTPSGRPNAHTKIAKFIDGRIDQLKGKKSQKDVAVEAGFTNVNVLSMMKSGTIKVPFDRVPGLAKALDCDPARLFLLALEQYFESSALVAIKQIFGTVVSENEVSWIEALRKASDNTDPPLTAKRAKILRAIFGKIRPYPGQ</sequence>
<dbReference type="Proteomes" id="UP000556329">
    <property type="component" value="Unassembled WGS sequence"/>
</dbReference>
<dbReference type="AlphaFoldDB" id="A0A841PUG3"/>
<gene>
    <name evidence="1" type="ORF">HNQ71_006386</name>
</gene>
<evidence type="ECO:0000313" key="1">
    <source>
        <dbReference type="EMBL" id="MBB6413682.1"/>
    </source>
</evidence>
<keyword evidence="1" id="KW-0238">DNA-binding</keyword>
<accession>A0A841PUG3</accession>
<dbReference type="RefSeq" id="WP_184877711.1">
    <property type="nucleotide sequence ID" value="NZ_JACHEF010000008.1"/>
</dbReference>
<keyword evidence="2" id="KW-1185">Reference proteome</keyword>